<protein>
    <submittedName>
        <fullName evidence="2">Uncharacterized protein</fullName>
    </submittedName>
</protein>
<comment type="caution">
    <text evidence="2">The sequence shown here is derived from an EMBL/GenBank/DDBJ whole genome shotgun (WGS) entry which is preliminary data.</text>
</comment>
<sequence length="496" mass="54553">MLRQPRSRGRQDYSNLGDENSGSQFDNATHLRSSLPSQPHSVPASSGLEESGKLPSFNTEFGNDYARVTMKTRVAVRDKTPHRFQVVPLRDVSNLETSCASRLHVPSTAHKAASRPISRKPGVISQSRRLPSSSTFRRFVGNTAENLAPGSDSEGRESGFHEPPAESSGANVSAYGSNTSSSSSAFPDPCVLSELNTDLFQQGKFSPQTTSDNRTSCSIHSLSSTESIIKLIQTESPLTHTISRSLQVRTRRERNHPKFSSLSDFQPPDASQISTSLSISRHVRTKSEVNIASRFLDATSTEDGSYNAFVDARDAVDPKSRKRHAIYTPSFYVPIFDQACRLTQNTHSHCHSASTSWDSLSQNSVQSDGVSCSESKAVNPHHKTFEYDINVRDGESQELRYASQDMSDSKPYSPMICLPPAAAATTTHEHHLTHKSSSHNLRLRLPDDVRSSKALKNQSGSVTADRRFLGESLYPPIVLGLFADIDKAIEDWSCVL</sequence>
<feature type="region of interest" description="Disordered" evidence="1">
    <location>
        <begin position="1"/>
        <end position="60"/>
    </location>
</feature>
<accession>A0A9P6D4Y6</accession>
<keyword evidence="3" id="KW-1185">Reference proteome</keyword>
<feature type="region of interest" description="Disordered" evidence="1">
    <location>
        <begin position="106"/>
        <end position="180"/>
    </location>
</feature>
<feature type="compositionally biased region" description="Polar residues" evidence="1">
    <location>
        <begin position="124"/>
        <end position="136"/>
    </location>
</feature>
<feature type="compositionally biased region" description="Basic and acidic residues" evidence="1">
    <location>
        <begin position="153"/>
        <end position="164"/>
    </location>
</feature>
<dbReference type="OrthoDB" id="2984700at2759"/>
<name>A0A9P6D4Y6_9AGAR</name>
<feature type="compositionally biased region" description="Polar residues" evidence="1">
    <location>
        <begin position="12"/>
        <end position="44"/>
    </location>
</feature>
<gene>
    <name evidence="2" type="ORF">BDN70DRAFT_873122</name>
</gene>
<proteinExistence type="predicted"/>
<dbReference type="EMBL" id="MU155148">
    <property type="protein sequence ID" value="KAF9483984.1"/>
    <property type="molecule type" value="Genomic_DNA"/>
</dbReference>
<evidence type="ECO:0000256" key="1">
    <source>
        <dbReference type="SAM" id="MobiDB-lite"/>
    </source>
</evidence>
<evidence type="ECO:0000313" key="3">
    <source>
        <dbReference type="Proteomes" id="UP000807469"/>
    </source>
</evidence>
<dbReference type="Proteomes" id="UP000807469">
    <property type="component" value="Unassembled WGS sequence"/>
</dbReference>
<evidence type="ECO:0000313" key="2">
    <source>
        <dbReference type="EMBL" id="KAF9483984.1"/>
    </source>
</evidence>
<reference evidence="2" key="1">
    <citation type="submission" date="2020-11" db="EMBL/GenBank/DDBJ databases">
        <authorList>
            <consortium name="DOE Joint Genome Institute"/>
            <person name="Ahrendt S."/>
            <person name="Riley R."/>
            <person name="Andreopoulos W."/>
            <person name="Labutti K."/>
            <person name="Pangilinan J."/>
            <person name="Ruiz-Duenas F.J."/>
            <person name="Barrasa J.M."/>
            <person name="Sanchez-Garcia M."/>
            <person name="Camarero S."/>
            <person name="Miyauchi S."/>
            <person name="Serrano A."/>
            <person name="Linde D."/>
            <person name="Babiker R."/>
            <person name="Drula E."/>
            <person name="Ayuso-Fernandez I."/>
            <person name="Pacheco R."/>
            <person name="Padilla G."/>
            <person name="Ferreira P."/>
            <person name="Barriuso J."/>
            <person name="Kellner H."/>
            <person name="Castanera R."/>
            <person name="Alfaro M."/>
            <person name="Ramirez L."/>
            <person name="Pisabarro A.G."/>
            <person name="Kuo A."/>
            <person name="Tritt A."/>
            <person name="Lipzen A."/>
            <person name="He G."/>
            <person name="Yan M."/>
            <person name="Ng V."/>
            <person name="Cullen D."/>
            <person name="Martin F."/>
            <person name="Rosso M.-N."/>
            <person name="Henrissat B."/>
            <person name="Hibbett D."/>
            <person name="Martinez A.T."/>
            <person name="Grigoriev I.V."/>
        </authorList>
    </citation>
    <scope>NUCLEOTIDE SEQUENCE</scope>
    <source>
        <strain evidence="2">CIRM-BRFM 674</strain>
    </source>
</reference>
<organism evidence="2 3">
    <name type="scientific">Pholiota conissans</name>
    <dbReference type="NCBI Taxonomy" id="109636"/>
    <lineage>
        <taxon>Eukaryota</taxon>
        <taxon>Fungi</taxon>
        <taxon>Dikarya</taxon>
        <taxon>Basidiomycota</taxon>
        <taxon>Agaricomycotina</taxon>
        <taxon>Agaricomycetes</taxon>
        <taxon>Agaricomycetidae</taxon>
        <taxon>Agaricales</taxon>
        <taxon>Agaricineae</taxon>
        <taxon>Strophariaceae</taxon>
        <taxon>Pholiota</taxon>
    </lineage>
</organism>
<dbReference type="AlphaFoldDB" id="A0A9P6D4Y6"/>